<feature type="region of interest" description="Disordered" evidence="1">
    <location>
        <begin position="713"/>
        <end position="744"/>
    </location>
</feature>
<feature type="domain" description="PH" evidence="2">
    <location>
        <begin position="1398"/>
        <end position="1503"/>
    </location>
</feature>
<dbReference type="InterPro" id="IPR001478">
    <property type="entry name" value="PDZ"/>
</dbReference>
<dbReference type="PROSITE" id="PS50003">
    <property type="entry name" value="PH_DOMAIN"/>
    <property type="match status" value="2"/>
</dbReference>
<dbReference type="InterPro" id="IPR036034">
    <property type="entry name" value="PDZ_sf"/>
</dbReference>
<dbReference type="SMART" id="SM00233">
    <property type="entry name" value="PH"/>
    <property type="match status" value="2"/>
</dbReference>
<reference evidence="4" key="1">
    <citation type="submission" date="2022-01" db="EMBL/GenBank/DDBJ databases">
        <authorList>
            <person name="King R."/>
        </authorList>
    </citation>
    <scope>NUCLEOTIDE SEQUENCE</scope>
</reference>
<dbReference type="PANTHER" id="PTHR47644">
    <property type="entry name" value="AGAP008221-PA"/>
    <property type="match status" value="1"/>
</dbReference>
<evidence type="ECO:0000256" key="1">
    <source>
        <dbReference type="SAM" id="MobiDB-lite"/>
    </source>
</evidence>
<dbReference type="OrthoDB" id="2157866at2759"/>
<dbReference type="CDD" id="cd00136">
    <property type="entry name" value="PDZ_canonical"/>
    <property type="match status" value="1"/>
</dbReference>
<dbReference type="Gene3D" id="2.30.29.30">
    <property type="entry name" value="Pleckstrin-homology domain (PH domain)/Phosphotyrosine-binding domain (PTB)"/>
    <property type="match status" value="2"/>
</dbReference>
<dbReference type="Pfam" id="PF00169">
    <property type="entry name" value="PH"/>
    <property type="match status" value="2"/>
</dbReference>
<dbReference type="InterPro" id="IPR001849">
    <property type="entry name" value="PH_domain"/>
</dbReference>
<feature type="compositionally biased region" description="Basic and acidic residues" evidence="1">
    <location>
        <begin position="951"/>
        <end position="961"/>
    </location>
</feature>
<dbReference type="EMBL" id="OV651814">
    <property type="protein sequence ID" value="CAH1105827.1"/>
    <property type="molecule type" value="Genomic_DNA"/>
</dbReference>
<feature type="region of interest" description="Disordered" evidence="1">
    <location>
        <begin position="337"/>
        <end position="408"/>
    </location>
</feature>
<gene>
    <name evidence="4" type="ORF">PSYICH_LOCUS7782</name>
</gene>
<dbReference type="SMART" id="SM00228">
    <property type="entry name" value="PDZ"/>
    <property type="match status" value="1"/>
</dbReference>
<keyword evidence="5" id="KW-1185">Reference proteome</keyword>
<proteinExistence type="predicted"/>
<dbReference type="SUPFAM" id="SSF50729">
    <property type="entry name" value="PH domain-like"/>
    <property type="match status" value="2"/>
</dbReference>
<dbReference type="Proteomes" id="UP001153636">
    <property type="component" value="Chromosome 2"/>
</dbReference>
<dbReference type="Pfam" id="PF00595">
    <property type="entry name" value="PDZ"/>
    <property type="match status" value="1"/>
</dbReference>
<dbReference type="PANTHER" id="PTHR47644:SF1">
    <property type="entry name" value="PDZ DOMAIN-CONTAINING PROTEIN"/>
    <property type="match status" value="1"/>
</dbReference>
<feature type="region of interest" description="Disordered" evidence="1">
    <location>
        <begin position="782"/>
        <end position="821"/>
    </location>
</feature>
<feature type="region of interest" description="Disordered" evidence="1">
    <location>
        <begin position="1248"/>
        <end position="1272"/>
    </location>
</feature>
<feature type="region of interest" description="Disordered" evidence="1">
    <location>
        <begin position="1170"/>
        <end position="1226"/>
    </location>
</feature>
<organism evidence="4 5">
    <name type="scientific">Psylliodes chrysocephalus</name>
    <dbReference type="NCBI Taxonomy" id="3402493"/>
    <lineage>
        <taxon>Eukaryota</taxon>
        <taxon>Metazoa</taxon>
        <taxon>Ecdysozoa</taxon>
        <taxon>Arthropoda</taxon>
        <taxon>Hexapoda</taxon>
        <taxon>Insecta</taxon>
        <taxon>Pterygota</taxon>
        <taxon>Neoptera</taxon>
        <taxon>Endopterygota</taxon>
        <taxon>Coleoptera</taxon>
        <taxon>Polyphaga</taxon>
        <taxon>Cucujiformia</taxon>
        <taxon>Chrysomeloidea</taxon>
        <taxon>Chrysomelidae</taxon>
        <taxon>Galerucinae</taxon>
        <taxon>Alticini</taxon>
        <taxon>Psylliodes</taxon>
    </lineage>
</organism>
<feature type="compositionally biased region" description="Basic and acidic residues" evidence="1">
    <location>
        <begin position="347"/>
        <end position="362"/>
    </location>
</feature>
<sequence>MDYHPPGLPGSTRVVLNHLDVSTQANIQHSALNYESEDEMMGRLHKDKDKRNTAHYNREDIREQYCITDRGLGALETKQSLFGCLSAHQGSCSNRGSLLTACVRQKVPSDENLYDLYKRHPSEYAPYPRRSRYPWGPVISDIYHYDEDLKSSYFRRKPIIDPSRYTWMPSDDESVRMEKPKSIIENNCHDRVTNSSSVILPGKKHVSFARSHTLASFDNALSSLSYSTGHLNKITNSQERLLDVRKPEIQPIITKQPEQQDMFCEKIKRVSMKTQATQTEVGLGRKPLPPHINLSPRTMQKVKMVSQGAQTNGFLTNGRKLIKSFSEAGNKFGISPINGEINSFEPIPDHEPLQRTQSDEPPRSPFIVDKPPSFSNPERLLPPDSETSSMTKSDHESEDSTESKKEIFIDFKPQVSPTKEKISKRTLMKALSDGEILLEQRRVRITDDSVVPEKSIHSISHDNINNEEDQDRTFTPYFQKTPIQNEGVCKPLEDNIYSSVDNGMYGQDSIDEDFHENLIYNKTYLNREYNDEQRINMETWLKDDSIVPSISFLPHAKLSPFTSNDSLANDVRDQSDGIWNESQATVLQADSGTDNGTVLSSSEIYSATSPVSGATLALTPSSKRKHMLMMQHQQRSSMDTEILDEEIADQNITLPRKVVPSKTIEPPSTLFPRQYLSVENPVPIRKKITPETPIGSPLPAVVPDLLLSRTDSCRTNTDVSESTTTDDYITANSGTDSSRKSGSNKGTELYANLSHLNDGSSLESARGLDLLGDDMVVPSFSPPASIAGDSHSLCNTPVPQIRTGRSTPSEDTSSSCGSYSVGSTPDLLDRFTESVPSRKKKVVCPAVSDDERSVRYSSSGYYESPMEDDTTWTSPKTDKHRRYNKDFTLELSNNPKSYLETYSILNNSKSNKRNIKASPSSEKPKRSKPRMRSPMQGSRKSSQLKKYPHVHSAEKENKATSDESSCDIGGKHLNNQNSPKRSKKNKENNKKKSMPRSPVGQRNNADKKSSSLPSSLSRKKSSKPSPRTSLVPDNVPVDKKNCFCSSIGSPSSLQRHSPKKVEDATKLKALSAESLRSVSPGSDSVFYSDPSSQTVDHQVHCLHCGKEVDIVTTDDPDKSISSLENQEEIVQPPAGFEDSPRIKASGRLFKKLERRIRSEERNYLENKKNRYKTEVRAKSEERGANTYRNKLRPMAKSTNSSQEQLKSTDSSPSVLPGAPENEDDTGIYDVPYLEGCWIHIDERDEVISRTSCSSPSDKPSRKDSFSSTESEQEFRKKFQAVTHRMVHRKSCLEMYKRQNNKSFDCDKTVVVHRESGEFGFRIHGSKPVVVSAIEPGTPAETSGLEVGDIVLSVNGVSVLDKNHSEIVKMAHAGSDTLKMEVARTCYALSPQKEEDTSKIIFSGYLWKLSGYASGSSSNRWLRRWFCLKQNGCLYCYKTDMDKHPVDVMMLQDQEIQRVDADQENISKPHVFVVQKHDGVPLYLAAESISLEEKWIEEMNKLMQDNKLLMDGFLERTKCNLTMSPCSIKEPDCFGYLVKLGTQWKSWSRRYCILKDACLYFYQDANAKSAFGVAYLHGYRVQQYLSGTKKYAFEIIPSDSSKKHYYFHTDSDADKKRWIAALEYSIDKWMKI</sequence>
<feature type="region of interest" description="Disordered" evidence="1">
    <location>
        <begin position="905"/>
        <end position="1041"/>
    </location>
</feature>
<feature type="region of interest" description="Disordered" evidence="1">
    <location>
        <begin position="854"/>
        <end position="879"/>
    </location>
</feature>
<feature type="compositionally biased region" description="Polar residues" evidence="1">
    <location>
        <begin position="1196"/>
        <end position="1213"/>
    </location>
</feature>
<feature type="domain" description="PH" evidence="2">
    <location>
        <begin position="1529"/>
        <end position="1626"/>
    </location>
</feature>
<feature type="compositionally biased region" description="Polar residues" evidence="1">
    <location>
        <begin position="792"/>
        <end position="812"/>
    </location>
</feature>
<name>A0A9P0CW91_9CUCU</name>
<protein>
    <submittedName>
        <fullName evidence="4">Uncharacterized protein</fullName>
    </submittedName>
</protein>
<dbReference type="PROSITE" id="PS50106">
    <property type="entry name" value="PDZ"/>
    <property type="match status" value="1"/>
</dbReference>
<accession>A0A9P0CW91</accession>
<feature type="domain" description="PDZ" evidence="3">
    <location>
        <begin position="1308"/>
        <end position="1385"/>
    </location>
</feature>
<dbReference type="Gene3D" id="2.30.42.10">
    <property type="match status" value="1"/>
</dbReference>
<evidence type="ECO:0000313" key="4">
    <source>
        <dbReference type="EMBL" id="CAH1105827.1"/>
    </source>
</evidence>
<dbReference type="SUPFAM" id="SSF50156">
    <property type="entry name" value="PDZ domain-like"/>
    <property type="match status" value="1"/>
</dbReference>
<feature type="compositionally biased region" description="Basic and acidic residues" evidence="1">
    <location>
        <begin position="1170"/>
        <end position="1183"/>
    </location>
</feature>
<evidence type="ECO:0000313" key="5">
    <source>
        <dbReference type="Proteomes" id="UP001153636"/>
    </source>
</evidence>
<feature type="compositionally biased region" description="Low complexity" evidence="1">
    <location>
        <begin position="1248"/>
        <end position="1257"/>
    </location>
</feature>
<evidence type="ECO:0000259" key="2">
    <source>
        <dbReference type="PROSITE" id="PS50003"/>
    </source>
</evidence>
<dbReference type="InterPro" id="IPR011993">
    <property type="entry name" value="PH-like_dom_sf"/>
</dbReference>
<evidence type="ECO:0000259" key="3">
    <source>
        <dbReference type="PROSITE" id="PS50106"/>
    </source>
</evidence>